<name>A0AAV4JZ05_9GAST</name>
<sequence>MKGLNEITSSFWKEVTEARIKHDVHTNPNQGNIMLKTLFNNKNITYKKSVLFLSQCIERKILYVRDVCISNRLMSYPEYIEKHGYYPNSQLDYNLIRNAMPRDMIRDTLQPT</sequence>
<proteinExistence type="predicted"/>
<accession>A0AAV4JZ05</accession>
<comment type="caution">
    <text evidence="1">The sequence shown here is derived from an EMBL/GenBank/DDBJ whole genome shotgun (WGS) entry which is preliminary data.</text>
</comment>
<organism evidence="1 2">
    <name type="scientific">Elysia marginata</name>
    <dbReference type="NCBI Taxonomy" id="1093978"/>
    <lineage>
        <taxon>Eukaryota</taxon>
        <taxon>Metazoa</taxon>
        <taxon>Spiralia</taxon>
        <taxon>Lophotrochozoa</taxon>
        <taxon>Mollusca</taxon>
        <taxon>Gastropoda</taxon>
        <taxon>Heterobranchia</taxon>
        <taxon>Euthyneura</taxon>
        <taxon>Panpulmonata</taxon>
        <taxon>Sacoglossa</taxon>
        <taxon>Placobranchoidea</taxon>
        <taxon>Plakobranchidae</taxon>
        <taxon>Elysia</taxon>
    </lineage>
</organism>
<gene>
    <name evidence="1" type="ORF">ElyMa_005317400</name>
</gene>
<dbReference type="EMBL" id="BMAT01010580">
    <property type="protein sequence ID" value="GFS27919.1"/>
    <property type="molecule type" value="Genomic_DNA"/>
</dbReference>
<dbReference type="AlphaFoldDB" id="A0AAV4JZ05"/>
<evidence type="ECO:0000313" key="2">
    <source>
        <dbReference type="Proteomes" id="UP000762676"/>
    </source>
</evidence>
<dbReference type="Proteomes" id="UP000762676">
    <property type="component" value="Unassembled WGS sequence"/>
</dbReference>
<protein>
    <submittedName>
        <fullName evidence="1">Uncharacterized protein</fullName>
    </submittedName>
</protein>
<reference evidence="1 2" key="1">
    <citation type="journal article" date="2021" name="Elife">
        <title>Chloroplast acquisition without the gene transfer in kleptoplastic sea slugs, Plakobranchus ocellatus.</title>
        <authorList>
            <person name="Maeda T."/>
            <person name="Takahashi S."/>
            <person name="Yoshida T."/>
            <person name="Shimamura S."/>
            <person name="Takaki Y."/>
            <person name="Nagai Y."/>
            <person name="Toyoda A."/>
            <person name="Suzuki Y."/>
            <person name="Arimoto A."/>
            <person name="Ishii H."/>
            <person name="Satoh N."/>
            <person name="Nishiyama T."/>
            <person name="Hasebe M."/>
            <person name="Maruyama T."/>
            <person name="Minagawa J."/>
            <person name="Obokata J."/>
            <person name="Shigenobu S."/>
        </authorList>
    </citation>
    <scope>NUCLEOTIDE SEQUENCE [LARGE SCALE GENOMIC DNA]</scope>
</reference>
<evidence type="ECO:0000313" key="1">
    <source>
        <dbReference type="EMBL" id="GFS27919.1"/>
    </source>
</evidence>
<keyword evidence="2" id="KW-1185">Reference proteome</keyword>